<feature type="region of interest" description="Disordered" evidence="1">
    <location>
        <begin position="55"/>
        <end position="107"/>
    </location>
</feature>
<keyword evidence="4" id="KW-1185">Reference proteome</keyword>
<keyword evidence="2" id="KW-0812">Transmembrane</keyword>
<dbReference type="EMBL" id="UYRU01008687">
    <property type="protein sequence ID" value="VDK42802.1"/>
    <property type="molecule type" value="Genomic_DNA"/>
</dbReference>
<protein>
    <submittedName>
        <fullName evidence="3">Uncharacterized protein</fullName>
    </submittedName>
</protein>
<proteinExistence type="predicted"/>
<keyword evidence="2" id="KW-0472">Membrane</keyword>
<evidence type="ECO:0000313" key="3">
    <source>
        <dbReference type="EMBL" id="VDK42802.1"/>
    </source>
</evidence>
<dbReference type="InterPro" id="IPR019169">
    <property type="entry name" value="Transmembrane_26"/>
</dbReference>
<evidence type="ECO:0000256" key="2">
    <source>
        <dbReference type="SAM" id="Phobius"/>
    </source>
</evidence>
<reference evidence="3 4" key="1">
    <citation type="submission" date="2018-11" db="EMBL/GenBank/DDBJ databases">
        <authorList>
            <consortium name="Pathogen Informatics"/>
        </authorList>
    </citation>
    <scope>NUCLEOTIDE SEQUENCE [LARGE SCALE GENOMIC DNA]</scope>
</reference>
<dbReference type="Pfam" id="PF09772">
    <property type="entry name" value="Tmem26"/>
    <property type="match status" value="1"/>
</dbReference>
<keyword evidence="2" id="KW-1133">Transmembrane helix</keyword>
<gene>
    <name evidence="3" type="ORF">DILT_LOCUS1344</name>
</gene>
<feature type="transmembrane region" description="Helical" evidence="2">
    <location>
        <begin position="170"/>
        <end position="192"/>
    </location>
</feature>
<accession>A0A3P6PZR9</accession>
<dbReference type="AlphaFoldDB" id="A0A3P6PZR9"/>
<evidence type="ECO:0000313" key="4">
    <source>
        <dbReference type="Proteomes" id="UP000281553"/>
    </source>
</evidence>
<evidence type="ECO:0000256" key="1">
    <source>
        <dbReference type="SAM" id="MobiDB-lite"/>
    </source>
</evidence>
<sequence>MKNFLIAADAFDILDSVEKVHGAWWDIAHVYLYIWIGSLHCLFFSNLSKEDNTVSFESEESSEESSTSTNSEQESDSTSTSSESSGSTEESESSSSSDSSDNSFPNTVVRQTNQSAEDLACSSSIINRLKCVVFDVKVWALIAPIMVQDVYFLCWRCYLMRQGYSGEITIICFITKNLLSILFHIFLVWAHLREQSDEPSFSSQTNHSHPHSNA</sequence>
<feature type="compositionally biased region" description="Low complexity" evidence="1">
    <location>
        <begin position="64"/>
        <end position="103"/>
    </location>
</feature>
<organism evidence="3 4">
    <name type="scientific">Dibothriocephalus latus</name>
    <name type="common">Fish tapeworm</name>
    <name type="synonym">Diphyllobothrium latum</name>
    <dbReference type="NCBI Taxonomy" id="60516"/>
    <lineage>
        <taxon>Eukaryota</taxon>
        <taxon>Metazoa</taxon>
        <taxon>Spiralia</taxon>
        <taxon>Lophotrochozoa</taxon>
        <taxon>Platyhelminthes</taxon>
        <taxon>Cestoda</taxon>
        <taxon>Eucestoda</taxon>
        <taxon>Diphyllobothriidea</taxon>
        <taxon>Diphyllobothriidae</taxon>
        <taxon>Dibothriocephalus</taxon>
    </lineage>
</organism>
<name>A0A3P6PZR9_DIBLA</name>
<dbReference type="Proteomes" id="UP000281553">
    <property type="component" value="Unassembled WGS sequence"/>
</dbReference>